<comment type="caution">
    <text evidence="2">The sequence shown here is derived from an EMBL/GenBank/DDBJ whole genome shotgun (WGS) entry which is preliminary data.</text>
</comment>
<dbReference type="CDD" id="cd00090">
    <property type="entry name" value="HTH_ARSR"/>
    <property type="match status" value="1"/>
</dbReference>
<feature type="domain" description="HTH arsR-type" evidence="1">
    <location>
        <begin position="1"/>
        <end position="94"/>
    </location>
</feature>
<protein>
    <submittedName>
        <fullName evidence="2">ArsR/SmtB family transcription factor</fullName>
    </submittedName>
</protein>
<dbReference type="SMART" id="SM00418">
    <property type="entry name" value="HTH_ARSR"/>
    <property type="match status" value="1"/>
</dbReference>
<dbReference type="InterPro" id="IPR036388">
    <property type="entry name" value="WH-like_DNA-bd_sf"/>
</dbReference>
<dbReference type="Gene3D" id="1.10.10.10">
    <property type="entry name" value="Winged helix-like DNA-binding domain superfamily/Winged helix DNA-binding domain"/>
    <property type="match status" value="1"/>
</dbReference>
<gene>
    <name evidence="2" type="ORF">ACFPYL_19020</name>
</gene>
<reference evidence="3" key="1">
    <citation type="journal article" date="2019" name="Int. J. Syst. Evol. Microbiol.">
        <title>The Global Catalogue of Microorganisms (GCM) 10K type strain sequencing project: providing services to taxonomists for standard genome sequencing and annotation.</title>
        <authorList>
            <consortium name="The Broad Institute Genomics Platform"/>
            <consortium name="The Broad Institute Genome Sequencing Center for Infectious Disease"/>
            <person name="Wu L."/>
            <person name="Ma J."/>
        </authorList>
    </citation>
    <scope>NUCLEOTIDE SEQUENCE [LARGE SCALE GENOMIC DNA]</scope>
    <source>
        <strain evidence="3">CCUG 54522</strain>
    </source>
</reference>
<dbReference type="EMBL" id="JBHSRJ010000008">
    <property type="protein sequence ID" value="MFC6045189.1"/>
    <property type="molecule type" value="Genomic_DNA"/>
</dbReference>
<dbReference type="Proteomes" id="UP001596135">
    <property type="component" value="Unassembled WGS sequence"/>
</dbReference>
<sequence>MNGDTDLAAVGALVGDRVRAAILLCLLGGGATSASDLARAADASPSLTSAHLKRLREGGLVEVAASGRQRLYRLASVEVAEMLETMQLLAPATPVTSLRGANSKRRLRRARMCYDHLAGVLGVAVTDGLVRRDALHPETLALGTGAERVLAEVDVSLAVLGSAPRPVVRACTDWTERRPHVSGGVGAAVAAALLDRQWVVRRTGSRGLDVTADGAVGLEGWLGIRLTQQTAWQESA</sequence>
<dbReference type="RefSeq" id="WP_379157913.1">
    <property type="nucleotide sequence ID" value="NZ_JBHSRJ010000008.1"/>
</dbReference>
<organism evidence="2 3">
    <name type="scientific">Nocardioides hankookensis</name>
    <dbReference type="NCBI Taxonomy" id="443157"/>
    <lineage>
        <taxon>Bacteria</taxon>
        <taxon>Bacillati</taxon>
        <taxon>Actinomycetota</taxon>
        <taxon>Actinomycetes</taxon>
        <taxon>Propionibacteriales</taxon>
        <taxon>Nocardioidaceae</taxon>
        <taxon>Nocardioides</taxon>
    </lineage>
</organism>
<accession>A0ABW1LP13</accession>
<evidence type="ECO:0000313" key="3">
    <source>
        <dbReference type="Proteomes" id="UP001596135"/>
    </source>
</evidence>
<dbReference type="PROSITE" id="PS50987">
    <property type="entry name" value="HTH_ARSR_2"/>
    <property type="match status" value="1"/>
</dbReference>
<dbReference type="Pfam" id="PF12840">
    <property type="entry name" value="HTH_20"/>
    <property type="match status" value="1"/>
</dbReference>
<name>A0ABW1LP13_9ACTN</name>
<proteinExistence type="predicted"/>
<dbReference type="PANTHER" id="PTHR39168">
    <property type="entry name" value="TRANSCRIPTIONAL REGULATOR-RELATED"/>
    <property type="match status" value="1"/>
</dbReference>
<dbReference type="InterPro" id="IPR052543">
    <property type="entry name" value="HTH_Metal-responsive_Reg"/>
</dbReference>
<evidence type="ECO:0000313" key="2">
    <source>
        <dbReference type="EMBL" id="MFC6045189.1"/>
    </source>
</evidence>
<dbReference type="PANTHER" id="PTHR39168:SF1">
    <property type="entry name" value="TRANSCRIPTIONAL REGULATORY PROTEIN"/>
    <property type="match status" value="1"/>
</dbReference>
<dbReference type="InterPro" id="IPR036390">
    <property type="entry name" value="WH_DNA-bd_sf"/>
</dbReference>
<evidence type="ECO:0000259" key="1">
    <source>
        <dbReference type="PROSITE" id="PS50987"/>
    </source>
</evidence>
<dbReference type="InterPro" id="IPR011991">
    <property type="entry name" value="ArsR-like_HTH"/>
</dbReference>
<dbReference type="SUPFAM" id="SSF46785">
    <property type="entry name" value="Winged helix' DNA-binding domain"/>
    <property type="match status" value="1"/>
</dbReference>
<dbReference type="InterPro" id="IPR001845">
    <property type="entry name" value="HTH_ArsR_DNA-bd_dom"/>
</dbReference>
<keyword evidence="3" id="KW-1185">Reference proteome</keyword>